<dbReference type="InterPro" id="IPR003010">
    <property type="entry name" value="C-N_Hydrolase"/>
</dbReference>
<keyword evidence="3" id="KW-1185">Reference proteome</keyword>
<dbReference type="InterPro" id="IPR036526">
    <property type="entry name" value="C-N_Hydrolase_sf"/>
</dbReference>
<dbReference type="InterPro" id="IPR052737">
    <property type="entry name" value="Omega-amidase_YafV"/>
</dbReference>
<dbReference type="Gene3D" id="3.60.110.10">
    <property type="entry name" value="Carbon-nitrogen hydrolase"/>
    <property type="match status" value="1"/>
</dbReference>
<dbReference type="PROSITE" id="PS50263">
    <property type="entry name" value="CN_HYDROLASE"/>
    <property type="match status" value="1"/>
</dbReference>
<evidence type="ECO:0000259" key="1">
    <source>
        <dbReference type="PROSITE" id="PS50263"/>
    </source>
</evidence>
<gene>
    <name evidence="2" type="ORF">GCM10023172_22490</name>
</gene>
<sequence length="264" mass="29582">MNDLTVSLVQTTLHWHDPAANRAGLAALLANVLPGPGITDLIVLPEMFTTGFSMEAASQAEPYPGPTLDWMRQQAARYDAVVTGSVLTQDGDAYYNRLLWVRPDGSHTTYDKRHLFRLAGEHEVYTPGTGRLLEEWRGWRIRPLICYDLRFPVWSRNSSRAPYDLLLYVANWPQPRAEIWRTLLRARAIENLAYTVGVNRLGTDGAAQEYSGQSALLDIHGEYLAQAGNMQTVLTHTIKAAPLLEFREKAPFLLDADDFDLIGG</sequence>
<dbReference type="Pfam" id="PF00795">
    <property type="entry name" value="CN_hydrolase"/>
    <property type="match status" value="1"/>
</dbReference>
<comment type="caution">
    <text evidence="2">The sequence shown here is derived from an EMBL/GenBank/DDBJ whole genome shotgun (WGS) entry which is preliminary data.</text>
</comment>
<dbReference type="Proteomes" id="UP001501243">
    <property type="component" value="Unassembled WGS sequence"/>
</dbReference>
<dbReference type="PANTHER" id="PTHR47799">
    <property type="entry name" value="OMEGA-AMIDASE YAFV"/>
    <property type="match status" value="1"/>
</dbReference>
<dbReference type="CDD" id="cd07575">
    <property type="entry name" value="Xc-1258_like"/>
    <property type="match status" value="1"/>
</dbReference>
<feature type="domain" description="CN hydrolase" evidence="1">
    <location>
        <begin position="4"/>
        <end position="240"/>
    </location>
</feature>
<evidence type="ECO:0000313" key="2">
    <source>
        <dbReference type="EMBL" id="GAA4501129.1"/>
    </source>
</evidence>
<accession>A0ABP8QCG7</accession>
<proteinExistence type="predicted"/>
<protein>
    <submittedName>
        <fullName evidence="2">Amidohydrolase</fullName>
    </submittedName>
</protein>
<name>A0ABP8QCG7_9BACT</name>
<dbReference type="EMBL" id="BAABGQ010000006">
    <property type="protein sequence ID" value="GAA4501129.1"/>
    <property type="molecule type" value="Genomic_DNA"/>
</dbReference>
<evidence type="ECO:0000313" key="3">
    <source>
        <dbReference type="Proteomes" id="UP001501243"/>
    </source>
</evidence>
<dbReference type="NCBIfam" id="NF007757">
    <property type="entry name" value="PRK10438.1"/>
    <property type="match status" value="1"/>
</dbReference>
<dbReference type="PANTHER" id="PTHR47799:SF1">
    <property type="entry name" value="OMEGA-AMIDASE YAFV"/>
    <property type="match status" value="1"/>
</dbReference>
<dbReference type="SUPFAM" id="SSF56317">
    <property type="entry name" value="Carbon-nitrogen hydrolase"/>
    <property type="match status" value="1"/>
</dbReference>
<dbReference type="RefSeq" id="WP_208131831.1">
    <property type="nucleotide sequence ID" value="NZ_BAABGQ010000006.1"/>
</dbReference>
<organism evidence="2 3">
    <name type="scientific">Hymenobacter ginsengisoli</name>
    <dbReference type="NCBI Taxonomy" id="1051626"/>
    <lineage>
        <taxon>Bacteria</taxon>
        <taxon>Pseudomonadati</taxon>
        <taxon>Bacteroidota</taxon>
        <taxon>Cytophagia</taxon>
        <taxon>Cytophagales</taxon>
        <taxon>Hymenobacteraceae</taxon>
        <taxon>Hymenobacter</taxon>
    </lineage>
</organism>
<reference evidence="3" key="1">
    <citation type="journal article" date="2019" name="Int. J. Syst. Evol. Microbiol.">
        <title>The Global Catalogue of Microorganisms (GCM) 10K type strain sequencing project: providing services to taxonomists for standard genome sequencing and annotation.</title>
        <authorList>
            <consortium name="The Broad Institute Genomics Platform"/>
            <consortium name="The Broad Institute Genome Sequencing Center for Infectious Disease"/>
            <person name="Wu L."/>
            <person name="Ma J."/>
        </authorList>
    </citation>
    <scope>NUCLEOTIDE SEQUENCE [LARGE SCALE GENOMIC DNA]</scope>
    <source>
        <strain evidence="3">JCM 17841</strain>
    </source>
</reference>